<accession>A0A383BDN8</accession>
<evidence type="ECO:0000313" key="1">
    <source>
        <dbReference type="EMBL" id="SVE17984.1"/>
    </source>
</evidence>
<proteinExistence type="predicted"/>
<name>A0A383BDN8_9ZZZZ</name>
<reference evidence="1" key="1">
    <citation type="submission" date="2018-05" db="EMBL/GenBank/DDBJ databases">
        <authorList>
            <person name="Lanie J.A."/>
            <person name="Ng W.-L."/>
            <person name="Kazmierczak K.M."/>
            <person name="Andrzejewski T.M."/>
            <person name="Davidsen T.M."/>
            <person name="Wayne K.J."/>
            <person name="Tettelin H."/>
            <person name="Glass J.I."/>
            <person name="Rusch D."/>
            <person name="Podicherti R."/>
            <person name="Tsui H.-C.T."/>
            <person name="Winkler M.E."/>
        </authorList>
    </citation>
    <scope>NUCLEOTIDE SEQUENCE</scope>
</reference>
<feature type="non-terminal residue" evidence="1">
    <location>
        <position position="52"/>
    </location>
</feature>
<dbReference type="EMBL" id="UINC01199515">
    <property type="protein sequence ID" value="SVE17984.1"/>
    <property type="molecule type" value="Genomic_DNA"/>
</dbReference>
<gene>
    <name evidence="1" type="ORF">METZ01_LOCUS470838</name>
</gene>
<protein>
    <submittedName>
        <fullName evidence="1">Uncharacterized protein</fullName>
    </submittedName>
</protein>
<sequence length="52" mass="5857">MHALILDRIKAKIDDLRESKTVQLENADPATLTTEEIRAQGILEVCLRVEVP</sequence>
<dbReference type="AlphaFoldDB" id="A0A383BDN8"/>
<organism evidence="1">
    <name type="scientific">marine metagenome</name>
    <dbReference type="NCBI Taxonomy" id="408172"/>
    <lineage>
        <taxon>unclassified sequences</taxon>
        <taxon>metagenomes</taxon>
        <taxon>ecological metagenomes</taxon>
    </lineage>
</organism>